<gene>
    <name evidence="6" type="ORF">CCMP2556_LOCUS19329</name>
</gene>
<evidence type="ECO:0000256" key="1">
    <source>
        <dbReference type="ARBA" id="ARBA00022617"/>
    </source>
</evidence>
<dbReference type="Pfam" id="PF00173">
    <property type="entry name" value="Cyt-b5"/>
    <property type="match status" value="1"/>
</dbReference>
<feature type="domain" description="Cytochrome b5 heme-binding" evidence="5">
    <location>
        <begin position="300"/>
        <end position="358"/>
    </location>
</feature>
<dbReference type="PROSITE" id="PS50255">
    <property type="entry name" value="CYTOCHROME_B5_2"/>
    <property type="match status" value="1"/>
</dbReference>
<evidence type="ECO:0000313" key="6">
    <source>
        <dbReference type="EMBL" id="CAK9034107.1"/>
    </source>
</evidence>
<dbReference type="SUPFAM" id="SSF55856">
    <property type="entry name" value="Cytochrome b5-like heme/steroid binding domain"/>
    <property type="match status" value="1"/>
</dbReference>
<sequence>MMSLNLAPEYHQIALQVVELARAGCEKSMSQLQVSVRGGESEMQAYLTLPCALGPPDTGGIVEAEATWSLAGWIFTWLMLHGVCLCRGRHDLLQLIKSVCSSIATLVIFMDMGMLRSTARGGDPGHWTKQAFESGVGLHSAAVASAVAEGLWPRRSCSSRLLCSADAFSHLSALIALLRKSSSLLQGLALCFLPTASTVVFDIAALALRCDDTYSSLQCRPPSLLSCDSIYTVVLFRLAPFLIFKEPVALVLTAMSCTWLLRLPTLLAVQSTEAAPSIDQELGEPGVTSEASGEEELCELIIHGVTYDVSSFLEEHPGGAAVLQRHAGQDATEAFLAVGHSQEALQILSAHRHPGQDARYNSMVEPPGAQELAWQLLQLAAAGVLTFLPRLWAGVPNAPATPADGSASGLLGLAAAGLLAQLPFDVAPMQVPLARRFLEGTSLMILSLSSLLPMRVLGLAAALAASFSPIQGPEVWGVLTWALLLLLACPTAPASCAEVAAAGASCIGDIGISGVAASAIFGLWGRGIGGRTSAISVALAALRCAGSCSLACWLLLWSMGQVNLHLVAAARCAGTALLLGLVKAAQVQQSNWQVSAMWLALVLGPISVILELKQGSWMLAPLSGWLLLLQRRAVALEKMVRASEQRVRVTANMRRIQFLLDNIRSLFALLVWSTLSQPLVRLVTWLLPGQLRVLAFEAPIDDLGGQLDVGVCLMLDNGRGQAEKLAPGHVVCNVGHLPTADADDLRATVHSSLKIMEELSGVSLPGDMQGTPAPGFVANLLCVLPKSARRPWLINPNWQSLREVNLSVWASSEDAQAWYRQSQAHAAIVAQHAQGKLRTFGNLLMTLQPLRVAWQSRCRACASLAEGLATRCPSCGARTFELPSF</sequence>
<keyword evidence="7" id="KW-1185">Reference proteome</keyword>
<name>A0ABP0L4M4_9DINO</name>
<dbReference type="PANTHER" id="PTHR19359">
    <property type="entry name" value="CYTOCHROME B5"/>
    <property type="match status" value="1"/>
</dbReference>
<keyword evidence="1" id="KW-0349">Heme</keyword>
<dbReference type="PROSITE" id="PS00191">
    <property type="entry name" value="CYTOCHROME_B5_1"/>
    <property type="match status" value="1"/>
</dbReference>
<dbReference type="EMBL" id="CAXAMN010011113">
    <property type="protein sequence ID" value="CAK9034107.1"/>
    <property type="molecule type" value="Genomic_DNA"/>
</dbReference>
<dbReference type="InterPro" id="IPR036400">
    <property type="entry name" value="Cyt_B5-like_heme/steroid_sf"/>
</dbReference>
<dbReference type="Gene3D" id="3.10.120.10">
    <property type="entry name" value="Cytochrome b5-like heme/steroid binding domain"/>
    <property type="match status" value="1"/>
</dbReference>
<evidence type="ECO:0000256" key="2">
    <source>
        <dbReference type="ARBA" id="ARBA00022723"/>
    </source>
</evidence>
<accession>A0ABP0L4M4</accession>
<organism evidence="6 7">
    <name type="scientific">Durusdinium trenchii</name>
    <dbReference type="NCBI Taxonomy" id="1381693"/>
    <lineage>
        <taxon>Eukaryota</taxon>
        <taxon>Sar</taxon>
        <taxon>Alveolata</taxon>
        <taxon>Dinophyceae</taxon>
        <taxon>Suessiales</taxon>
        <taxon>Symbiodiniaceae</taxon>
        <taxon>Durusdinium</taxon>
    </lineage>
</organism>
<dbReference type="InterPro" id="IPR050668">
    <property type="entry name" value="Cytochrome_b5"/>
</dbReference>
<dbReference type="InterPro" id="IPR001199">
    <property type="entry name" value="Cyt_B5-like_heme/steroid-bd"/>
</dbReference>
<reference evidence="6 7" key="1">
    <citation type="submission" date="2024-02" db="EMBL/GenBank/DDBJ databases">
        <authorList>
            <person name="Chen Y."/>
            <person name="Shah S."/>
            <person name="Dougan E. K."/>
            <person name="Thang M."/>
            <person name="Chan C."/>
        </authorList>
    </citation>
    <scope>NUCLEOTIDE SEQUENCE [LARGE SCALE GENOMIC DNA]</scope>
</reference>
<keyword evidence="3" id="KW-0408">Iron</keyword>
<evidence type="ECO:0000259" key="5">
    <source>
        <dbReference type="PROSITE" id="PS50255"/>
    </source>
</evidence>
<dbReference type="SMART" id="SM01117">
    <property type="entry name" value="Cyt-b5"/>
    <property type="match status" value="1"/>
</dbReference>
<keyword evidence="2" id="KW-0479">Metal-binding</keyword>
<evidence type="ECO:0000256" key="4">
    <source>
        <dbReference type="ARBA" id="ARBA00038168"/>
    </source>
</evidence>
<comment type="caution">
    <text evidence="6">The sequence shown here is derived from an EMBL/GenBank/DDBJ whole genome shotgun (WGS) entry which is preliminary data.</text>
</comment>
<protein>
    <recommendedName>
        <fullName evidence="5">Cytochrome b5 heme-binding domain-containing protein</fullName>
    </recommendedName>
</protein>
<dbReference type="InterPro" id="IPR018506">
    <property type="entry name" value="Cyt_B5_heme-BS"/>
</dbReference>
<proteinExistence type="inferred from homology"/>
<evidence type="ECO:0000256" key="3">
    <source>
        <dbReference type="ARBA" id="ARBA00023004"/>
    </source>
</evidence>
<dbReference type="Proteomes" id="UP001642484">
    <property type="component" value="Unassembled WGS sequence"/>
</dbReference>
<comment type="similarity">
    <text evidence="4">Belongs to the cytochrome b5 family.</text>
</comment>
<evidence type="ECO:0000313" key="7">
    <source>
        <dbReference type="Proteomes" id="UP001642484"/>
    </source>
</evidence>
<dbReference type="PRINTS" id="PR00363">
    <property type="entry name" value="CYTOCHROMEB5"/>
</dbReference>